<dbReference type="InterPro" id="IPR053168">
    <property type="entry name" value="Glutamic_endopeptidase"/>
</dbReference>
<protein>
    <recommendedName>
        <fullName evidence="1">Neprosin PEP catalytic domain-containing protein</fullName>
    </recommendedName>
</protein>
<dbReference type="PANTHER" id="PTHR31589">
    <property type="entry name" value="PROTEIN, PUTATIVE (DUF239)-RELATED-RELATED"/>
    <property type="match status" value="1"/>
</dbReference>
<dbReference type="Proteomes" id="UP001202328">
    <property type="component" value="Unassembled WGS sequence"/>
</dbReference>
<evidence type="ECO:0000259" key="1">
    <source>
        <dbReference type="PROSITE" id="PS52045"/>
    </source>
</evidence>
<comment type="caution">
    <text evidence="2">The sequence shown here is derived from an EMBL/GenBank/DDBJ whole genome shotgun (WGS) entry which is preliminary data.</text>
</comment>
<name>A0AAD4TJ65_9MAGN</name>
<dbReference type="PROSITE" id="PS52045">
    <property type="entry name" value="NEPROSIN_PEP_CD"/>
    <property type="match status" value="1"/>
</dbReference>
<evidence type="ECO:0000313" key="3">
    <source>
        <dbReference type="Proteomes" id="UP001202328"/>
    </source>
</evidence>
<dbReference type="PANTHER" id="PTHR31589:SF57">
    <property type="entry name" value="OS06G0474500 PROTEIN"/>
    <property type="match status" value="1"/>
</dbReference>
<reference evidence="2" key="1">
    <citation type="submission" date="2022-04" db="EMBL/GenBank/DDBJ databases">
        <title>A functionally conserved STORR gene fusion in Papaver species that diverged 16.8 million years ago.</title>
        <authorList>
            <person name="Catania T."/>
        </authorList>
    </citation>
    <scope>NUCLEOTIDE SEQUENCE</scope>
    <source>
        <strain evidence="2">S-188037</strain>
    </source>
</reference>
<dbReference type="InterPro" id="IPR004314">
    <property type="entry name" value="Neprosin"/>
</dbReference>
<accession>A0AAD4TJ65</accession>
<gene>
    <name evidence="2" type="ORF">MKW98_018993</name>
</gene>
<dbReference type="Gene3D" id="3.90.1320.10">
    <property type="entry name" value="Outer-capsid protein sigma 3, large lobe"/>
    <property type="match status" value="1"/>
</dbReference>
<sequence length="318" mass="35816">MRPSSYQNEMKSTNVGTLQLAQTWHKYGSCREGTIPIYRKGKVYNPTILRKNHHPKFSPYKTLNISEPKDIREGHEYLVIELSGNFLGAQAKINLWKPIVETPSEISVSQIWVSAGEEEVKNTIEAGWIVSQKVYGDDKTRFFIYWTTDGYKSSGCYNLLCDGFVHTSSDVSPGCSFSEVSTLNGSQKDAHFNIHRVRKYKSSSNPVGYYPNILLTQLSRAAKFVQFGGEISNTKSKGQYTSTQMGSGHFPSEGGLKTSSYFNWVQVIDENNKIRDAKDAGTVVTNPNCYDLKITKDHYDTNGYGFYYGGPGYNDKCR</sequence>
<dbReference type="EMBL" id="JAJJMB010001069">
    <property type="protein sequence ID" value="KAI3959403.1"/>
    <property type="molecule type" value="Genomic_DNA"/>
</dbReference>
<dbReference type="Pfam" id="PF03080">
    <property type="entry name" value="Neprosin"/>
    <property type="match status" value="1"/>
</dbReference>
<feature type="domain" description="Neprosin PEP catalytic" evidence="1">
    <location>
        <begin position="62"/>
        <end position="318"/>
    </location>
</feature>
<organism evidence="2 3">
    <name type="scientific">Papaver atlanticum</name>
    <dbReference type="NCBI Taxonomy" id="357466"/>
    <lineage>
        <taxon>Eukaryota</taxon>
        <taxon>Viridiplantae</taxon>
        <taxon>Streptophyta</taxon>
        <taxon>Embryophyta</taxon>
        <taxon>Tracheophyta</taxon>
        <taxon>Spermatophyta</taxon>
        <taxon>Magnoliopsida</taxon>
        <taxon>Ranunculales</taxon>
        <taxon>Papaveraceae</taxon>
        <taxon>Papaveroideae</taxon>
        <taxon>Papaver</taxon>
    </lineage>
</organism>
<dbReference type="AlphaFoldDB" id="A0AAD4TJ65"/>
<proteinExistence type="predicted"/>
<keyword evidence="3" id="KW-1185">Reference proteome</keyword>
<evidence type="ECO:0000313" key="2">
    <source>
        <dbReference type="EMBL" id="KAI3959403.1"/>
    </source>
</evidence>